<dbReference type="SUPFAM" id="SSF48452">
    <property type="entry name" value="TPR-like"/>
    <property type="match status" value="1"/>
</dbReference>
<keyword evidence="5" id="KW-0328">Glycosyltransferase</keyword>
<dbReference type="GO" id="GO:0016757">
    <property type="term" value="F:glycosyltransferase activity"/>
    <property type="evidence" value="ECO:0007669"/>
    <property type="project" value="UniProtKB-KW"/>
</dbReference>
<protein>
    <submittedName>
        <fullName evidence="5">Glycosyltransferase</fullName>
        <ecNumber evidence="5">2.4.-.-</ecNumber>
    </submittedName>
</protein>
<feature type="compositionally biased region" description="Basic and acidic residues" evidence="3">
    <location>
        <begin position="20"/>
        <end position="31"/>
    </location>
</feature>
<keyword evidence="2" id="KW-0802">TPR repeat</keyword>
<evidence type="ECO:0000256" key="1">
    <source>
        <dbReference type="ARBA" id="ARBA00022679"/>
    </source>
</evidence>
<evidence type="ECO:0000256" key="3">
    <source>
        <dbReference type="SAM" id="MobiDB-lite"/>
    </source>
</evidence>
<dbReference type="PROSITE" id="PS50005">
    <property type="entry name" value="TPR"/>
    <property type="match status" value="2"/>
</dbReference>
<keyword evidence="1 5" id="KW-0808">Transferase</keyword>
<feature type="domain" description="Glycosyl transferase family 1" evidence="4">
    <location>
        <begin position="373"/>
        <end position="527"/>
    </location>
</feature>
<feature type="region of interest" description="Disordered" evidence="3">
    <location>
        <begin position="1"/>
        <end position="31"/>
    </location>
</feature>
<dbReference type="RefSeq" id="WP_243066084.1">
    <property type="nucleotide sequence ID" value="NZ_JAIVFK010000002.1"/>
</dbReference>
<dbReference type="CDD" id="cd03809">
    <property type="entry name" value="GT4_MtfB-like"/>
    <property type="match status" value="1"/>
</dbReference>
<dbReference type="PANTHER" id="PTHR46401:SF2">
    <property type="entry name" value="GLYCOSYLTRANSFERASE WBBK-RELATED"/>
    <property type="match status" value="1"/>
</dbReference>
<dbReference type="Gene3D" id="3.40.50.2000">
    <property type="entry name" value="Glycogen Phosphorylase B"/>
    <property type="match status" value="1"/>
</dbReference>
<organism evidence="5 6">
    <name type="scientific">Candidatus Rhodoblastus alkanivorans</name>
    <dbReference type="NCBI Taxonomy" id="2954117"/>
    <lineage>
        <taxon>Bacteria</taxon>
        <taxon>Pseudomonadati</taxon>
        <taxon>Pseudomonadota</taxon>
        <taxon>Alphaproteobacteria</taxon>
        <taxon>Hyphomicrobiales</taxon>
        <taxon>Rhodoblastaceae</taxon>
        <taxon>Rhodoblastus</taxon>
    </lineage>
</organism>
<dbReference type="Pfam" id="PF00534">
    <property type="entry name" value="Glycos_transf_1"/>
    <property type="match status" value="1"/>
</dbReference>
<dbReference type="SUPFAM" id="SSF53756">
    <property type="entry name" value="UDP-Glycosyltransferase/glycogen phosphorylase"/>
    <property type="match status" value="1"/>
</dbReference>
<feature type="repeat" description="TPR" evidence="2">
    <location>
        <begin position="59"/>
        <end position="92"/>
    </location>
</feature>
<dbReference type="InterPro" id="IPR019734">
    <property type="entry name" value="TPR_rpt"/>
</dbReference>
<dbReference type="EC" id="2.4.-.-" evidence="5"/>
<evidence type="ECO:0000256" key="2">
    <source>
        <dbReference type="PROSITE-ProRule" id="PRU00339"/>
    </source>
</evidence>
<dbReference type="EMBL" id="JAIVFP010000001">
    <property type="protein sequence ID" value="MCI4682050.1"/>
    <property type="molecule type" value="Genomic_DNA"/>
</dbReference>
<name>A0ABS9Z3M8_9HYPH</name>
<reference evidence="5" key="1">
    <citation type="journal article" date="2022" name="ISME J.">
        <title>Identification of active gaseous-alkane degraders at natural gas seeps.</title>
        <authorList>
            <person name="Farhan Ul Haque M."/>
            <person name="Hernandez M."/>
            <person name="Crombie A.T."/>
            <person name="Murrell J.C."/>
        </authorList>
    </citation>
    <scope>NUCLEOTIDE SEQUENCE</scope>
    <source>
        <strain evidence="5">PC2</strain>
    </source>
</reference>
<dbReference type="InterPro" id="IPR001296">
    <property type="entry name" value="Glyco_trans_1"/>
</dbReference>
<dbReference type="Gene3D" id="1.25.40.10">
    <property type="entry name" value="Tetratricopeptide repeat domain"/>
    <property type="match status" value="1"/>
</dbReference>
<feature type="compositionally biased region" description="Polar residues" evidence="3">
    <location>
        <begin position="1"/>
        <end position="19"/>
    </location>
</feature>
<dbReference type="Pfam" id="PF13414">
    <property type="entry name" value="TPR_11"/>
    <property type="match status" value="1"/>
</dbReference>
<evidence type="ECO:0000313" key="5">
    <source>
        <dbReference type="EMBL" id="MCI4682050.1"/>
    </source>
</evidence>
<dbReference type="PANTHER" id="PTHR46401">
    <property type="entry name" value="GLYCOSYLTRANSFERASE WBBK-RELATED"/>
    <property type="match status" value="1"/>
</dbReference>
<proteinExistence type="predicted"/>
<sequence>MKAWLSKTNKSTNESSDSAIDSRRNNELRASGDRARVEGDWSKAAENYQSYLSNAPEDFEIWVQLGHALKEANRFGEARAAYGTAIRLRPDDFDVHLNLGHLEKLAGQRDAAITAYKRSFELNSSNRDALQELIDLGADLSDAEGTYLPSATKTIFVDMTDLMEYVKTNPSLSGIQRVVANLISNIDEYVKNNGPIRIVPVVPEYDNMRIFAVNRRLVLGMIDALHGARAGRANLDKAIDAVYASRKLVAPKPGDIFTIAGAFWIYAHFDMVRRLRESGVGFVVFIHDLIQISHPEYVHEAATLAFRRALIDVLTLANGVLTNSEFVAEDVRNFMRTRMNFEIPVQAVVLATELASPDNESHVLSEEVKDILSEPYVLSVSTIEVRKNHMYIVRLWEKLIANKAQNIPNLVFVGKIGWDIEQFTNYLANSNQLGGRLRVVHGVTDFELSELYRHAMFTMFPSFVEGFGLPVGESLAYGKPCVSSNRASMPEVGGKFARYINPDDVNEGYELVRDLLDHPDKLQSWTQEVVNGYAPKRWQTFASEYFDALTTICEGNQKTQNGFIEVGDVVGLGRDEIARRDQLDLPLTYLANARGRGWFAAENWGCWTSARRATLRFATKLAPNTAVAVYLAMQLPGETDPQKVSVRIEIGGIANVFKQLRPRARWLVADGKTETDGSLSIVLFSSGPFAVPDHRELFVGLTALAFCESADALSRVKIVEKITFSVA</sequence>
<dbReference type="InterPro" id="IPR011990">
    <property type="entry name" value="TPR-like_helical_dom_sf"/>
</dbReference>
<feature type="repeat" description="TPR" evidence="2">
    <location>
        <begin position="93"/>
        <end position="126"/>
    </location>
</feature>
<keyword evidence="6" id="KW-1185">Reference proteome</keyword>
<evidence type="ECO:0000313" key="6">
    <source>
        <dbReference type="Proteomes" id="UP001139104"/>
    </source>
</evidence>
<evidence type="ECO:0000259" key="4">
    <source>
        <dbReference type="Pfam" id="PF00534"/>
    </source>
</evidence>
<comment type="caution">
    <text evidence="5">The sequence shown here is derived from an EMBL/GenBank/DDBJ whole genome shotgun (WGS) entry which is preliminary data.</text>
</comment>
<gene>
    <name evidence="5" type="ORF">K2U94_04610</name>
</gene>
<accession>A0ABS9Z3M8</accession>
<dbReference type="Proteomes" id="UP001139104">
    <property type="component" value="Unassembled WGS sequence"/>
</dbReference>
<dbReference type="SMART" id="SM00028">
    <property type="entry name" value="TPR"/>
    <property type="match status" value="2"/>
</dbReference>